<comment type="similarity">
    <text evidence="1">Belongs to the peptidase C48 family.</text>
</comment>
<evidence type="ECO:0000256" key="2">
    <source>
        <dbReference type="ARBA" id="ARBA00022670"/>
    </source>
</evidence>
<evidence type="ECO:0000256" key="4">
    <source>
        <dbReference type="ARBA" id="ARBA00022807"/>
    </source>
</evidence>
<keyword evidence="4" id="KW-0788">Thiol protease</keyword>
<dbReference type="AlphaFoldDB" id="A0A8H5HEU1"/>
<dbReference type="PANTHER" id="PTHR12606">
    <property type="entry name" value="SENTRIN/SUMO-SPECIFIC PROTEASE"/>
    <property type="match status" value="1"/>
</dbReference>
<dbReference type="GO" id="GO:0005634">
    <property type="term" value="C:nucleus"/>
    <property type="evidence" value="ECO:0007669"/>
    <property type="project" value="TreeGrafter"/>
</dbReference>
<protein>
    <recommendedName>
        <fullName evidence="5">Ubiquitin-like protease family profile domain-containing protein</fullName>
    </recommendedName>
</protein>
<dbReference type="PANTHER" id="PTHR12606:SF141">
    <property type="entry name" value="GH15225P-RELATED"/>
    <property type="match status" value="1"/>
</dbReference>
<dbReference type="SUPFAM" id="SSF54001">
    <property type="entry name" value="Cysteine proteinases"/>
    <property type="match status" value="1"/>
</dbReference>
<dbReference type="InterPro" id="IPR038765">
    <property type="entry name" value="Papain-like_cys_pep_sf"/>
</dbReference>
<dbReference type="EMBL" id="JAACJN010000056">
    <property type="protein sequence ID" value="KAF5381821.1"/>
    <property type="molecule type" value="Genomic_DNA"/>
</dbReference>
<dbReference type="Pfam" id="PF02902">
    <property type="entry name" value="Peptidase_C48"/>
    <property type="match status" value="1"/>
</dbReference>
<gene>
    <name evidence="6" type="ORF">D9757_008317</name>
</gene>
<dbReference type="GO" id="GO:0016929">
    <property type="term" value="F:deSUMOylase activity"/>
    <property type="evidence" value="ECO:0007669"/>
    <property type="project" value="TreeGrafter"/>
</dbReference>
<dbReference type="GO" id="GO:0016926">
    <property type="term" value="P:protein desumoylation"/>
    <property type="evidence" value="ECO:0007669"/>
    <property type="project" value="TreeGrafter"/>
</dbReference>
<dbReference type="PROSITE" id="PS50600">
    <property type="entry name" value="ULP_PROTEASE"/>
    <property type="match status" value="1"/>
</dbReference>
<dbReference type="InterPro" id="IPR003653">
    <property type="entry name" value="Peptidase_C48_C"/>
</dbReference>
<dbReference type="Gene3D" id="3.40.395.10">
    <property type="entry name" value="Adenoviral Proteinase, Chain A"/>
    <property type="match status" value="1"/>
</dbReference>
<reference evidence="6 7" key="1">
    <citation type="journal article" date="2020" name="ISME J.">
        <title>Uncovering the hidden diversity of litter-decomposition mechanisms in mushroom-forming fungi.</title>
        <authorList>
            <person name="Floudas D."/>
            <person name="Bentzer J."/>
            <person name="Ahren D."/>
            <person name="Johansson T."/>
            <person name="Persson P."/>
            <person name="Tunlid A."/>
        </authorList>
    </citation>
    <scope>NUCLEOTIDE SEQUENCE [LARGE SCALE GENOMIC DNA]</scope>
    <source>
        <strain evidence="6 7">CBS 406.79</strain>
    </source>
</reference>
<sequence length="444" mass="50716">MNTCHAVYCMMSRTSISPTSTRITHSNIHSPSRRSKHKKCFPFECPPFGCSRSCTRPILEQIMDIVEHCKAFLPSLSLPQLLNSTTTNALLASDFPVVDSVSCNRQFYSDSTFQLNQLQEAANTLLPAAGLQSKIVLLLKHHRALPSDNIALVVLGNLKILQGSISRRRVMVECDLWQGLDAYPEQTAVQLRVLVNQSTLTPAQFDGKLAFVKLNDFRTLGVGRWLNDEVINYFVEKWCSESGTTLGLNSFFAPRCLFDEVTGMPKSGVLTTADEDRISRWCAKTVEKQGLKDWDSVFIPINETHTHWYSARIDFHQRRIDIYDSLREKCINNRKKPPLLRENANLMLVLIWLAEVLSQLRGEVVDFKNNLGGRWSFDPHFKVHFQPNSYDCGVHLLWHLRHLLQFQQIELGDNCLPRHLRFTNDMVSKRLRLAQEMLADAGFA</sequence>
<evidence type="ECO:0000256" key="1">
    <source>
        <dbReference type="ARBA" id="ARBA00005234"/>
    </source>
</evidence>
<name>A0A8H5HEU1_9AGAR</name>
<keyword evidence="3" id="KW-0378">Hydrolase</keyword>
<evidence type="ECO:0000259" key="5">
    <source>
        <dbReference type="PROSITE" id="PS50600"/>
    </source>
</evidence>
<feature type="domain" description="Ubiquitin-like protease family profile" evidence="5">
    <location>
        <begin position="210"/>
        <end position="403"/>
    </location>
</feature>
<evidence type="ECO:0000313" key="7">
    <source>
        <dbReference type="Proteomes" id="UP000518752"/>
    </source>
</evidence>
<proteinExistence type="inferred from homology"/>
<comment type="caution">
    <text evidence="6">The sequence shown here is derived from an EMBL/GenBank/DDBJ whole genome shotgun (WGS) entry which is preliminary data.</text>
</comment>
<evidence type="ECO:0000313" key="6">
    <source>
        <dbReference type="EMBL" id="KAF5381821.1"/>
    </source>
</evidence>
<evidence type="ECO:0000256" key="3">
    <source>
        <dbReference type="ARBA" id="ARBA00022801"/>
    </source>
</evidence>
<keyword evidence="7" id="KW-1185">Reference proteome</keyword>
<dbReference type="GO" id="GO:0006508">
    <property type="term" value="P:proteolysis"/>
    <property type="evidence" value="ECO:0007669"/>
    <property type="project" value="UniProtKB-KW"/>
</dbReference>
<accession>A0A8H5HEU1</accession>
<keyword evidence="2" id="KW-0645">Protease</keyword>
<organism evidence="6 7">
    <name type="scientific">Collybiopsis confluens</name>
    <dbReference type="NCBI Taxonomy" id="2823264"/>
    <lineage>
        <taxon>Eukaryota</taxon>
        <taxon>Fungi</taxon>
        <taxon>Dikarya</taxon>
        <taxon>Basidiomycota</taxon>
        <taxon>Agaricomycotina</taxon>
        <taxon>Agaricomycetes</taxon>
        <taxon>Agaricomycetidae</taxon>
        <taxon>Agaricales</taxon>
        <taxon>Marasmiineae</taxon>
        <taxon>Omphalotaceae</taxon>
        <taxon>Collybiopsis</taxon>
    </lineage>
</organism>
<dbReference type="OrthoDB" id="3052212at2759"/>
<dbReference type="Proteomes" id="UP000518752">
    <property type="component" value="Unassembled WGS sequence"/>
</dbReference>